<organism evidence="13 14">
    <name type="scientific">Pseudoxanthomonas sacheonensis</name>
    <dbReference type="NCBI Taxonomy" id="443615"/>
    <lineage>
        <taxon>Bacteria</taxon>
        <taxon>Pseudomonadati</taxon>
        <taxon>Pseudomonadota</taxon>
        <taxon>Gammaproteobacteria</taxon>
        <taxon>Lysobacterales</taxon>
        <taxon>Lysobacteraceae</taxon>
        <taxon>Pseudoxanthomonas</taxon>
    </lineage>
</organism>
<evidence type="ECO:0000256" key="7">
    <source>
        <dbReference type="ARBA" id="ARBA00047851"/>
    </source>
</evidence>
<dbReference type="InterPro" id="IPR013785">
    <property type="entry name" value="Aldolase_TIM"/>
</dbReference>
<proteinExistence type="inferred from homology"/>
<feature type="binding site" evidence="9">
    <location>
        <position position="86"/>
    </location>
    <ligand>
        <name>4-amino-2-methyl-5-(diphosphooxymethyl)pyrimidine</name>
        <dbReference type="ChEBI" id="CHEBI:57841"/>
    </ligand>
</feature>
<dbReference type="PANTHER" id="PTHR20857:SF15">
    <property type="entry name" value="THIAMINE-PHOSPHATE SYNTHASE"/>
    <property type="match status" value="1"/>
</dbReference>
<feature type="binding site" evidence="9">
    <location>
        <position position="106"/>
    </location>
    <ligand>
        <name>Mg(2+)</name>
        <dbReference type="ChEBI" id="CHEBI:18420"/>
    </ligand>
</feature>
<comment type="similarity">
    <text evidence="9 10">Belongs to the thiamine-phosphate synthase family.</text>
</comment>
<dbReference type="InterPro" id="IPR034291">
    <property type="entry name" value="TMP_synthase"/>
</dbReference>
<evidence type="ECO:0000256" key="9">
    <source>
        <dbReference type="HAMAP-Rule" id="MF_00097"/>
    </source>
</evidence>
<feature type="binding site" evidence="9">
    <location>
        <position position="87"/>
    </location>
    <ligand>
        <name>Mg(2+)</name>
        <dbReference type="ChEBI" id="CHEBI:18420"/>
    </ligand>
</feature>
<feature type="binding site" evidence="9">
    <location>
        <position position="155"/>
    </location>
    <ligand>
        <name>4-amino-2-methyl-5-(diphosphooxymethyl)pyrimidine</name>
        <dbReference type="ChEBI" id="CHEBI:57841"/>
    </ligand>
</feature>
<comment type="catalytic activity">
    <reaction evidence="8 9 10">
        <text>2-[(2R,5Z)-2-carboxy-4-methylthiazol-5(2H)-ylidene]ethyl phosphate + 4-amino-2-methyl-5-(diphosphooxymethyl)pyrimidine + 2 H(+) = thiamine phosphate + CO2 + diphosphate</text>
        <dbReference type="Rhea" id="RHEA:47844"/>
        <dbReference type="ChEBI" id="CHEBI:15378"/>
        <dbReference type="ChEBI" id="CHEBI:16526"/>
        <dbReference type="ChEBI" id="CHEBI:33019"/>
        <dbReference type="ChEBI" id="CHEBI:37575"/>
        <dbReference type="ChEBI" id="CHEBI:57841"/>
        <dbReference type="ChEBI" id="CHEBI:62899"/>
        <dbReference type="EC" id="2.5.1.3"/>
    </reaction>
</comment>
<keyword evidence="14" id="KW-1185">Reference proteome</keyword>
<dbReference type="InterPro" id="IPR036206">
    <property type="entry name" value="ThiamineP_synth_sf"/>
</dbReference>
<evidence type="ECO:0000256" key="4">
    <source>
        <dbReference type="ARBA" id="ARBA00022842"/>
    </source>
</evidence>
<evidence type="ECO:0000256" key="1">
    <source>
        <dbReference type="ARBA" id="ARBA00005165"/>
    </source>
</evidence>
<dbReference type="GO" id="GO:0004789">
    <property type="term" value="F:thiamine-phosphate diphosphorylase activity"/>
    <property type="evidence" value="ECO:0007669"/>
    <property type="project" value="UniProtKB-EC"/>
</dbReference>
<evidence type="ECO:0000256" key="3">
    <source>
        <dbReference type="ARBA" id="ARBA00022723"/>
    </source>
</evidence>
<keyword evidence="3 9" id="KW-0479">Metal-binding</keyword>
<dbReference type="EC" id="2.5.1.3" evidence="9"/>
<dbReference type="CDD" id="cd00564">
    <property type="entry name" value="TMP_TenI"/>
    <property type="match status" value="1"/>
</dbReference>
<feature type="domain" description="Thiamine phosphate synthase/TenI" evidence="12">
    <location>
        <begin position="25"/>
        <end position="204"/>
    </location>
</feature>
<dbReference type="HAMAP" id="MF_00097">
    <property type="entry name" value="TMP_synthase"/>
    <property type="match status" value="1"/>
</dbReference>
<evidence type="ECO:0000256" key="8">
    <source>
        <dbReference type="ARBA" id="ARBA00047883"/>
    </source>
</evidence>
<dbReference type="Gene3D" id="3.20.20.70">
    <property type="entry name" value="Aldolase class I"/>
    <property type="match status" value="1"/>
</dbReference>
<evidence type="ECO:0000256" key="11">
    <source>
        <dbReference type="RuleBase" id="RU004253"/>
    </source>
</evidence>
<name>A0ABU1RWA3_9GAMM</name>
<keyword evidence="2 9" id="KW-0808">Transferase</keyword>
<comment type="cofactor">
    <cofactor evidence="9">
        <name>Mg(2+)</name>
        <dbReference type="ChEBI" id="CHEBI:18420"/>
    </cofactor>
    <text evidence="9">Binds 1 Mg(2+) ion per subunit.</text>
</comment>
<dbReference type="Proteomes" id="UP001254759">
    <property type="component" value="Unassembled WGS sequence"/>
</dbReference>
<feature type="binding site" evidence="9">
    <location>
        <begin position="201"/>
        <end position="202"/>
    </location>
    <ligand>
        <name>2-[(2R,5Z)-2-carboxy-4-methylthiazol-5(2H)-ylidene]ethyl phosphate</name>
        <dbReference type="ChEBI" id="CHEBI:62899"/>
    </ligand>
</feature>
<accession>A0ABU1RWA3</accession>
<evidence type="ECO:0000313" key="14">
    <source>
        <dbReference type="Proteomes" id="UP001254759"/>
    </source>
</evidence>
<feature type="binding site" evidence="9">
    <location>
        <begin position="54"/>
        <end position="58"/>
    </location>
    <ligand>
        <name>4-amino-2-methyl-5-(diphosphooxymethyl)pyrimidine</name>
        <dbReference type="ChEBI" id="CHEBI:57841"/>
    </ligand>
</feature>
<evidence type="ECO:0000256" key="10">
    <source>
        <dbReference type="RuleBase" id="RU003826"/>
    </source>
</evidence>
<comment type="catalytic activity">
    <reaction evidence="6 9 10">
        <text>4-methyl-5-(2-phosphooxyethyl)-thiazole + 4-amino-2-methyl-5-(diphosphooxymethyl)pyrimidine + H(+) = thiamine phosphate + diphosphate</text>
        <dbReference type="Rhea" id="RHEA:22328"/>
        <dbReference type="ChEBI" id="CHEBI:15378"/>
        <dbReference type="ChEBI" id="CHEBI:33019"/>
        <dbReference type="ChEBI" id="CHEBI:37575"/>
        <dbReference type="ChEBI" id="CHEBI:57841"/>
        <dbReference type="ChEBI" id="CHEBI:58296"/>
        <dbReference type="EC" id="2.5.1.3"/>
    </reaction>
</comment>
<evidence type="ECO:0000256" key="5">
    <source>
        <dbReference type="ARBA" id="ARBA00022977"/>
    </source>
</evidence>
<feature type="binding site" evidence="9">
    <location>
        <position position="181"/>
    </location>
    <ligand>
        <name>2-[(2R,5Z)-2-carboxy-4-methylthiazol-5(2H)-ylidene]ethyl phosphate</name>
        <dbReference type="ChEBI" id="CHEBI:62899"/>
    </ligand>
</feature>
<comment type="function">
    <text evidence="9">Condenses 4-methyl-5-(beta-hydroxyethyl)thiazole monophosphate (THZ-P) and 2-methyl-4-amino-5-hydroxymethyl pyrimidine pyrophosphate (HMP-PP) to form thiamine monophosphate (TMP).</text>
</comment>
<feature type="binding site" evidence="9">
    <location>
        <begin position="152"/>
        <end position="154"/>
    </location>
    <ligand>
        <name>2-[(2R,5Z)-2-carboxy-4-methylthiazol-5(2H)-ylidene]ethyl phosphate</name>
        <dbReference type="ChEBI" id="CHEBI:62899"/>
    </ligand>
</feature>
<comment type="caution">
    <text evidence="13">The sequence shown here is derived from an EMBL/GenBank/DDBJ whole genome shotgun (WGS) entry which is preliminary data.</text>
</comment>
<dbReference type="NCBIfam" id="TIGR00693">
    <property type="entry name" value="thiE"/>
    <property type="match status" value="1"/>
</dbReference>
<feature type="binding site" evidence="9">
    <location>
        <position position="125"/>
    </location>
    <ligand>
        <name>4-amino-2-methyl-5-(diphosphooxymethyl)pyrimidine</name>
        <dbReference type="ChEBI" id="CHEBI:57841"/>
    </ligand>
</feature>
<dbReference type="Pfam" id="PF02581">
    <property type="entry name" value="TMP-TENI"/>
    <property type="match status" value="1"/>
</dbReference>
<dbReference type="RefSeq" id="WP_310095528.1">
    <property type="nucleotide sequence ID" value="NZ_JAVDTT010000004.1"/>
</dbReference>
<dbReference type="InterPro" id="IPR022998">
    <property type="entry name" value="ThiamineP_synth_TenI"/>
</dbReference>
<dbReference type="SUPFAM" id="SSF51391">
    <property type="entry name" value="Thiamin phosphate synthase"/>
    <property type="match status" value="1"/>
</dbReference>
<keyword evidence="5 9" id="KW-0784">Thiamine biosynthesis</keyword>
<dbReference type="EMBL" id="JAVDTT010000004">
    <property type="protein sequence ID" value="MDR6842877.1"/>
    <property type="molecule type" value="Genomic_DNA"/>
</dbReference>
<protein>
    <recommendedName>
        <fullName evidence="9">Thiamine-phosphate synthase</fullName>
        <shortName evidence="9">TP synthase</shortName>
        <shortName evidence="9">TPS</shortName>
        <ecNumber evidence="9">2.5.1.3</ecNumber>
    </recommendedName>
    <alternativeName>
        <fullName evidence="9">Thiamine-phosphate pyrophosphorylase</fullName>
        <shortName evidence="9">TMP pyrophosphorylase</shortName>
        <shortName evidence="9">TMP-PPase</shortName>
    </alternativeName>
</protein>
<gene>
    <name evidence="9" type="primary">thiE</name>
    <name evidence="13" type="ORF">J2W94_003182</name>
</gene>
<comment type="catalytic activity">
    <reaction evidence="7 9 10">
        <text>2-(2-carboxy-4-methylthiazol-5-yl)ethyl phosphate + 4-amino-2-methyl-5-(diphosphooxymethyl)pyrimidine + 2 H(+) = thiamine phosphate + CO2 + diphosphate</text>
        <dbReference type="Rhea" id="RHEA:47848"/>
        <dbReference type="ChEBI" id="CHEBI:15378"/>
        <dbReference type="ChEBI" id="CHEBI:16526"/>
        <dbReference type="ChEBI" id="CHEBI:33019"/>
        <dbReference type="ChEBI" id="CHEBI:37575"/>
        <dbReference type="ChEBI" id="CHEBI:57841"/>
        <dbReference type="ChEBI" id="CHEBI:62890"/>
        <dbReference type="EC" id="2.5.1.3"/>
    </reaction>
</comment>
<sequence>MNSRWPQLGPAPSGPAVVGPAVVGLYLITPDEADTASLLARTAPLLTAGATWLQYRNKTAGDALRHEQATALQSLCRQAGVPLIVNDDVRLAKAVGAAGVHLGEDDGDIAAARVLLGAEAIIGASCYDRLDLAAAAVAAGANYVAFGAFFPTRSKTGTRQATGDLLSQAASLGVPRVAIGGITPDNARSLIDAGADLVAVISGVYDAADPVAAVHAYLQCFAR</sequence>
<evidence type="ECO:0000256" key="2">
    <source>
        <dbReference type="ARBA" id="ARBA00022679"/>
    </source>
</evidence>
<evidence type="ECO:0000259" key="12">
    <source>
        <dbReference type="Pfam" id="PF02581"/>
    </source>
</evidence>
<reference evidence="13 14" key="1">
    <citation type="submission" date="2023-07" db="EMBL/GenBank/DDBJ databases">
        <title>Sorghum-associated microbial communities from plants grown in Nebraska, USA.</title>
        <authorList>
            <person name="Schachtman D."/>
        </authorList>
    </citation>
    <scope>NUCLEOTIDE SEQUENCE [LARGE SCALE GENOMIC DNA]</scope>
    <source>
        <strain evidence="13 14">BE107</strain>
    </source>
</reference>
<dbReference type="PANTHER" id="PTHR20857">
    <property type="entry name" value="THIAMINE-PHOSPHATE PYROPHOSPHORYLASE"/>
    <property type="match status" value="1"/>
</dbReference>
<evidence type="ECO:0000313" key="13">
    <source>
        <dbReference type="EMBL" id="MDR6842877.1"/>
    </source>
</evidence>
<evidence type="ECO:0000256" key="6">
    <source>
        <dbReference type="ARBA" id="ARBA00047334"/>
    </source>
</evidence>
<comment type="pathway">
    <text evidence="1 9 11">Cofactor biosynthesis; thiamine diphosphate biosynthesis; thiamine phosphate from 4-amino-2-methyl-5-diphosphomethylpyrimidine and 4-methyl-5-(2-phosphoethyl)-thiazole: step 1/1.</text>
</comment>
<keyword evidence="4 9" id="KW-0460">Magnesium</keyword>